<protein>
    <recommendedName>
        <fullName evidence="3">DUF3375 domain-containing protein</fullName>
    </recommendedName>
</protein>
<sequence length="439" mass="47440">MDDLLPTDSDTRLSDYFRDADFASESITAWRIDAQGALVDALRGLFHGPSGLVRLRLWVFMGLLGQSEASLNRDELNELFHAVRPEALETVFKRFRDTGLLLWDETQRRTSLTPLAQQLAGVLGVLNTAPPGDGEDGDLASLLGQVVGADQLGTLDAAQVQMLQAQLGRLHAEFEDAIASGSEFRLREARKRYDRAARLIDKASTAITAIIGHAHGHVTMERAARALGQAQSRLLAMASQFNRALQQVDRERVTLGTTGITSTDVKRWLQTLASPEHLLKDALSHPVGLVALAPHELLDVTEAEFERDRPTASLPDALPESQVAPVGELSAVALPQALADLSELLAAWHTDTPSPRTAVDALLGDMPQDAAYAEVAYKAQLLPLLGDAQACLLPGATGDLARQPWRVEWSTDFLTLDHPTLAGVSAGQLLSTATPEKSE</sequence>
<accession>A0ABU2CBM3</accession>
<gene>
    <name evidence="1" type="ORF">J2X19_003415</name>
</gene>
<dbReference type="RefSeq" id="WP_116607725.1">
    <property type="nucleotide sequence ID" value="NZ_JAVDXT010000003.1"/>
</dbReference>
<evidence type="ECO:0000313" key="2">
    <source>
        <dbReference type="Proteomes" id="UP001180487"/>
    </source>
</evidence>
<comment type="caution">
    <text evidence="1">The sequence shown here is derived from an EMBL/GenBank/DDBJ whole genome shotgun (WGS) entry which is preliminary data.</text>
</comment>
<proteinExistence type="predicted"/>
<dbReference type="Proteomes" id="UP001180487">
    <property type="component" value="Unassembled WGS sequence"/>
</dbReference>
<evidence type="ECO:0008006" key="3">
    <source>
        <dbReference type="Google" id="ProtNLM"/>
    </source>
</evidence>
<name>A0ABU2CBM3_9BURK</name>
<dbReference type="EMBL" id="JAVDXT010000003">
    <property type="protein sequence ID" value="MDR7378721.1"/>
    <property type="molecule type" value="Genomic_DNA"/>
</dbReference>
<reference evidence="1 2" key="1">
    <citation type="submission" date="2023-07" db="EMBL/GenBank/DDBJ databases">
        <title>Sorghum-associated microbial communities from plants grown in Nebraska, USA.</title>
        <authorList>
            <person name="Schachtman D."/>
        </authorList>
    </citation>
    <scope>NUCLEOTIDE SEQUENCE [LARGE SCALE GENOMIC DNA]</scope>
    <source>
        <strain evidence="1 2">BE313</strain>
    </source>
</reference>
<keyword evidence="2" id="KW-1185">Reference proteome</keyword>
<organism evidence="1 2">
    <name type="scientific">Rhodoferax ferrireducens</name>
    <dbReference type="NCBI Taxonomy" id="192843"/>
    <lineage>
        <taxon>Bacteria</taxon>
        <taxon>Pseudomonadati</taxon>
        <taxon>Pseudomonadota</taxon>
        <taxon>Betaproteobacteria</taxon>
        <taxon>Burkholderiales</taxon>
        <taxon>Comamonadaceae</taxon>
        <taxon>Rhodoferax</taxon>
    </lineage>
</organism>
<evidence type="ECO:0000313" key="1">
    <source>
        <dbReference type="EMBL" id="MDR7378721.1"/>
    </source>
</evidence>